<dbReference type="EMBL" id="JACGCM010001245">
    <property type="protein sequence ID" value="KAF6157898.1"/>
    <property type="molecule type" value="Genomic_DNA"/>
</dbReference>
<dbReference type="OrthoDB" id="5548919at2759"/>
<dbReference type="GO" id="GO:0097157">
    <property type="term" value="F:pre-mRNA intronic binding"/>
    <property type="evidence" value="ECO:0007669"/>
    <property type="project" value="TreeGrafter"/>
</dbReference>
<dbReference type="Gene3D" id="3.90.1570.40">
    <property type="match status" value="1"/>
</dbReference>
<dbReference type="GO" id="GO:0000244">
    <property type="term" value="P:spliceosomal tri-snRNP complex assembly"/>
    <property type="evidence" value="ECO:0007669"/>
    <property type="project" value="TreeGrafter"/>
</dbReference>
<comment type="caution">
    <text evidence="1">The sequence shown here is derived from an EMBL/GenBank/DDBJ whole genome shotgun (WGS) entry which is preliminary data.</text>
</comment>
<evidence type="ECO:0000313" key="1">
    <source>
        <dbReference type="EMBL" id="KAF6157898.1"/>
    </source>
</evidence>
<name>A0A7J7MT73_9MAGN</name>
<accession>A0A7J7MT73</accession>
<reference evidence="1 2" key="1">
    <citation type="journal article" date="2020" name="IScience">
        <title>Genome Sequencing of the Endangered Kingdonia uniflora (Circaeasteraceae, Ranunculales) Reveals Potential Mechanisms of Evolutionary Specialization.</title>
        <authorList>
            <person name="Sun Y."/>
            <person name="Deng T."/>
            <person name="Zhang A."/>
            <person name="Moore M.J."/>
            <person name="Landis J.B."/>
            <person name="Lin N."/>
            <person name="Zhang H."/>
            <person name="Zhang X."/>
            <person name="Huang J."/>
            <person name="Zhang X."/>
            <person name="Sun H."/>
            <person name="Wang H."/>
        </authorList>
    </citation>
    <scope>NUCLEOTIDE SEQUENCE [LARGE SCALE GENOMIC DNA]</scope>
    <source>
        <strain evidence="1">TB1705</strain>
        <tissue evidence="1">Leaf</tissue>
    </source>
</reference>
<organism evidence="1 2">
    <name type="scientific">Kingdonia uniflora</name>
    <dbReference type="NCBI Taxonomy" id="39325"/>
    <lineage>
        <taxon>Eukaryota</taxon>
        <taxon>Viridiplantae</taxon>
        <taxon>Streptophyta</taxon>
        <taxon>Embryophyta</taxon>
        <taxon>Tracheophyta</taxon>
        <taxon>Spermatophyta</taxon>
        <taxon>Magnoliopsida</taxon>
        <taxon>Ranunculales</taxon>
        <taxon>Circaeasteraceae</taxon>
        <taxon>Kingdonia</taxon>
    </lineage>
</organism>
<dbReference type="PANTHER" id="PTHR11140:SF0">
    <property type="entry name" value="PRE-MRNA-PROCESSING-SPLICING FACTOR 8"/>
    <property type="match status" value="1"/>
</dbReference>
<dbReference type="GO" id="GO:0030620">
    <property type="term" value="F:U2 snRNA binding"/>
    <property type="evidence" value="ECO:0007669"/>
    <property type="project" value="TreeGrafter"/>
</dbReference>
<keyword evidence="2" id="KW-1185">Reference proteome</keyword>
<dbReference type="GO" id="GO:0030619">
    <property type="term" value="F:U1 snRNA binding"/>
    <property type="evidence" value="ECO:0007669"/>
    <property type="project" value="TreeGrafter"/>
</dbReference>
<sequence length="111" mass="12743">WFELNNCTLVHSNHTSFEDDKFNNDSHDIDRYTWAKFLEYTMNMSIYPSPTGVMIGIDLAYNLHVAFGNWFPGLKPLLAQAMNKIMKVLKVSKHVVHKRQKSGPSVGQSRS</sequence>
<dbReference type="GO" id="GO:0005682">
    <property type="term" value="C:U5 snRNP"/>
    <property type="evidence" value="ECO:0007669"/>
    <property type="project" value="TreeGrafter"/>
</dbReference>
<proteinExistence type="predicted"/>
<protein>
    <submittedName>
        <fullName evidence="1">Uncharacterized protein</fullName>
    </submittedName>
</protein>
<gene>
    <name evidence="1" type="ORF">GIB67_015214</name>
</gene>
<evidence type="ECO:0000313" key="2">
    <source>
        <dbReference type="Proteomes" id="UP000541444"/>
    </source>
</evidence>
<dbReference type="GO" id="GO:0030623">
    <property type="term" value="F:U5 snRNA binding"/>
    <property type="evidence" value="ECO:0007669"/>
    <property type="project" value="TreeGrafter"/>
</dbReference>
<dbReference type="GO" id="GO:0017070">
    <property type="term" value="F:U6 snRNA binding"/>
    <property type="evidence" value="ECO:0007669"/>
    <property type="project" value="TreeGrafter"/>
</dbReference>
<dbReference type="GO" id="GO:0071013">
    <property type="term" value="C:catalytic step 2 spliceosome"/>
    <property type="evidence" value="ECO:0007669"/>
    <property type="project" value="TreeGrafter"/>
</dbReference>
<dbReference type="PANTHER" id="PTHR11140">
    <property type="entry name" value="PRE-MRNA SPLICING FACTOR PRP8"/>
    <property type="match status" value="1"/>
</dbReference>
<dbReference type="InterPro" id="IPR027652">
    <property type="entry name" value="PRP8"/>
</dbReference>
<dbReference type="AlphaFoldDB" id="A0A7J7MT73"/>
<dbReference type="Proteomes" id="UP000541444">
    <property type="component" value="Unassembled WGS sequence"/>
</dbReference>
<feature type="non-terminal residue" evidence="1">
    <location>
        <position position="1"/>
    </location>
</feature>